<name>A0ACB7ZWG6_9AGAM</name>
<evidence type="ECO:0000313" key="1">
    <source>
        <dbReference type="EMBL" id="KAH7905077.1"/>
    </source>
</evidence>
<keyword evidence="2" id="KW-1185">Reference proteome</keyword>
<sequence>MQPERDGCGYIKRLSRFCTPSSSQHFRLLSDTLMAIMGKGKWKGKEQRPDDTVMNPAEVQPNDLIIPVMGPSGAGKSTFINTVVRQPDATLVGHDLESCTAKIKHVICANPKNPGQRVVFVDTPGFDDTYEDDSEILRRIAVWLARSYSDDRTVAGVVYLHEITQTRMLGTSRKNLTMFQKLCGDEGLKNVILVTTKWTSLPDENSGVKREEQLKNTFWKDMIDQGSKIARFHDTCESAWDIVEPILKEDQSTVLHIQKELVELKKFLPQTEAGNALRSTLSDLVETHKKTISQLRSEKGGQGNEELHEKLRDTEKELHALLKQVQELKVPLGARVRSWFGFH</sequence>
<evidence type="ECO:0000313" key="2">
    <source>
        <dbReference type="Proteomes" id="UP000790377"/>
    </source>
</evidence>
<gene>
    <name evidence="1" type="ORF">BJ138DRAFT_1165413</name>
</gene>
<reference evidence="1" key="1">
    <citation type="journal article" date="2021" name="New Phytol.">
        <title>Evolutionary innovations through gain and loss of genes in the ectomycorrhizal Boletales.</title>
        <authorList>
            <person name="Wu G."/>
            <person name="Miyauchi S."/>
            <person name="Morin E."/>
            <person name="Kuo A."/>
            <person name="Drula E."/>
            <person name="Varga T."/>
            <person name="Kohler A."/>
            <person name="Feng B."/>
            <person name="Cao Y."/>
            <person name="Lipzen A."/>
            <person name="Daum C."/>
            <person name="Hundley H."/>
            <person name="Pangilinan J."/>
            <person name="Johnson J."/>
            <person name="Barry K."/>
            <person name="LaButti K."/>
            <person name="Ng V."/>
            <person name="Ahrendt S."/>
            <person name="Min B."/>
            <person name="Choi I.G."/>
            <person name="Park H."/>
            <person name="Plett J.M."/>
            <person name="Magnuson J."/>
            <person name="Spatafora J.W."/>
            <person name="Nagy L.G."/>
            <person name="Henrissat B."/>
            <person name="Grigoriev I.V."/>
            <person name="Yang Z.L."/>
            <person name="Xu J."/>
            <person name="Martin F.M."/>
        </authorList>
    </citation>
    <scope>NUCLEOTIDE SEQUENCE</scope>
    <source>
        <strain evidence="1">ATCC 28755</strain>
    </source>
</reference>
<keyword evidence="1" id="KW-0378">Hydrolase</keyword>
<organism evidence="1 2">
    <name type="scientific">Hygrophoropsis aurantiaca</name>
    <dbReference type="NCBI Taxonomy" id="72124"/>
    <lineage>
        <taxon>Eukaryota</taxon>
        <taxon>Fungi</taxon>
        <taxon>Dikarya</taxon>
        <taxon>Basidiomycota</taxon>
        <taxon>Agaricomycotina</taxon>
        <taxon>Agaricomycetes</taxon>
        <taxon>Agaricomycetidae</taxon>
        <taxon>Boletales</taxon>
        <taxon>Coniophorineae</taxon>
        <taxon>Hygrophoropsidaceae</taxon>
        <taxon>Hygrophoropsis</taxon>
    </lineage>
</organism>
<proteinExistence type="predicted"/>
<dbReference type="EMBL" id="MU268279">
    <property type="protein sequence ID" value="KAH7905077.1"/>
    <property type="molecule type" value="Genomic_DNA"/>
</dbReference>
<comment type="caution">
    <text evidence="1">The sequence shown here is derived from an EMBL/GenBank/DDBJ whole genome shotgun (WGS) entry which is preliminary data.</text>
</comment>
<dbReference type="Proteomes" id="UP000790377">
    <property type="component" value="Unassembled WGS sequence"/>
</dbReference>
<accession>A0ACB7ZWG6</accession>
<protein>
    <submittedName>
        <fullName evidence="1">P-loop containing nucleoside triphosphate hydrolase protein</fullName>
    </submittedName>
</protein>